<evidence type="ECO:0000259" key="3">
    <source>
        <dbReference type="PROSITE" id="PS50853"/>
    </source>
</evidence>
<dbReference type="Pfam" id="PF13620">
    <property type="entry name" value="CarboxypepD_reg"/>
    <property type="match status" value="4"/>
</dbReference>
<sequence length="2941" mass="301727">MYKQLKKFSMLFVVVTTILWSLGLSALIPQTAKAVAVTASGPFDLLPMSGGMTVMASSYDIPIFRFSLNKSSGGSETLSSVTVTVTSTIPANNAVLASHISQLVVFKDSNSNNYFDPQSDASAGTQTSVNVGSATTITTGSNNSLAADGALPTSFFVAIKTAANWTAGDSIYINFAADGIATSANSPTVTPITGSRTVSFGGDGGSGWSGFSVEKVTFVNASNVDVSFTDSLDLNSGNATSTANYTLRNASGVSQTISSIVVLPDNKSVRLTTGATVVSDGTWSVTVSNGVKNTSGKSNAGITVFSIMSAIVPLAISEIKIGSATDQYNEFIEVYNRSGGSIATSTVKLHFVNAAGTMDVNVPLTFLDGSVVPNIPSHKFLLIAPITSSASSTADAVYSTSTVASLVPGGAAYISNSAASSTAVMDKVCWGSHAVSANCEGSAASGLSANDGTSIERKAFNDSTSASMSADTNGNGIDTQNNYFDFVTRTTPESQNSRIALAENPTGGSYGGANNQAPSIQHAPVFKASVDTTLNLIARIFDDGGNVPSGNTQFIYCVTDSSTCTPASSTPIYGTNIGSSWYKFSATSTSWGTGKTLLKYYILATDSASPAKTKVITNDPGFDANTYDTTGTGIQTAALQQSKALATVLSSGNLGSASIMGTVNDSSSAAVSGATVWIDGTQFAATTGSDGTFSFANVGPMGGAQLKIAKDGYGDQSLSFFIPSSGLVSLPALSLYSGSMGMGGDFTQPKVASSFPAQGMMGFPTLKSDGIVSSIEINFDKAVDTTTFTTANVYLTEAGSGTHIAGSVAAGSATQVKFTPTSALTSGKNYTLFLTQGVKDSAGNPVMGNSPGGNYILPFSTSGGMYSSISDIGATFGTGNAFPAYVVGSQPAPGKQSVARNTKVFVTFSEAMQNSAANLANVKLYKVTNPFASNESKSLVTATNSIDSSNKIIIITPSSNLDVSSHYRVEVLGGIQSAKGIPLGNPGTSGYLTSVKYQADFDTSASATGDTSAPTVDTTIPADVATGISTAKPIIISFSESMNPSTVTDTSVVLKLGSTAVAGDLTYDPNNWMVVFVPDYSLTPTSTYTITVTTGVQDLAGNAMAATLLRTFTTGGADTSAPTVVSAQANDYALKIAFSKPMLAVSASDINYASSVLKPANYTIHLVNSAGATQATIATSTATITYDAASRSVALNGIAGIAANNLINISVSGVKDISFNNIAADSTAAVTTTAYSSAKTGGFTMGGGMGMMGPQFDAGGNMMQGGMMGGPPAMVGTFMESGIGFAPGVKVYPFNSMANVSTIYGVEIPLSYQIPNAGFIDIAFPDGADVTNAKKDTDSPPNNDLNGPGSGVVVFGTSEGTLPSGWTTGGASSDGVIVNTDSRIVRVILGAVATRRGTGNLTSGDGDQHDFLRLDIAQIVNPTTATKIGMSGNSATVTTKKADGTVLETLSSGSFFTSAAGSFTVRGRVLAGASGINGINVFLMSPMTGPQSTSTATGRFNGQTGEFMFQNLVAGNYMLGAEQFAKSGATNYTAGFPASINVNSTNCSSDICSKNLTVVDASTGVSVTLSISGTFSNNAIDIFAGGPGSFRKTTSTLDGALTNDTSNSIKLNANGVWMVGFGPQMSTEIFGKGGPSAPTTWMPPKPQEVQVSGCPDACATNPTTLTFNVSAANKTIKFSVKDASSNAIANANVFAYSPASNAGNDTMANADGTGSINLSYGTYKIGASVSGMPGGVERSILVKDDGGTDKVFVDGSSTGIALSSMTNASLILTISKPSYTISGQVTDGTNPVANAPVSAYRTDGPGHSETFTNSSGNYTLYVANGTWKVQAFVPDYGKLPEQTVTISGSSSSGKNFEPNTSSVNYATVTKSVGNDTDADGVLDSGEGTSNVQMIVEGTTGDLNNDGDTSDSGENVSYVNSGITDTNGSSTLKLPPGTYTMKAYSPIQGEMSSSTQSVVVSGAGTVTTVPYDILAPKTGAVTINILDSDGNATSSMKAVVEFMQIGGKSDKTESFSGTASSTISLHQYDVANALNAVTSTNPTNMYLLDVTIPGVSDSNLIVYGADSNTVLATSTAATGYWKVEIDANTESINIKLPALNYVNGTVKDAAGNAVPDATVYLENSSTGEKMDVQANTSGNYSTKLSSATYLISATKDGYIDTASSVAVSASGALADSATTMTVAAYTISGTITAGSSAASGATVRAEKLGGGIVTATTGSDGTYSLKVINGNWKVSAAADGYTESTHGSIVAVSSANVSSINITLSTTATSLSGSTSQSVTPQNGGSMNDSSAGASVKASEAALSSSANPYSMNDKEISNVVGGNAGTPVSGEAKTINSYDNDGNTVTLLNDDVAVSASYSNSDMTTALGTLTLAKLGKVQMGSWDDTADNWQTLPTTIAYKDSSGKFIEPSTSASTVAYTGQTSHFSSFNPIVPSDGVAPSIITNVAAVAGNNSVSLTWTAGSEGDLQGYDVYRSTSPAGTYSSLGSSTSNSYTDSTAVNGTTYYYKITATDTGGLESDLSSASNAATPTGAGSGGAGGGGSASSPPVLGAVPVSVDGDAAKSSQIAALKFSVSNAVQMAISENADFSGVAWESYSSTKKYTLSSGLGAKKIYVKFRSASGETTAIKTVDITVISEATAEEKKTAEKSTAVEKITTVTCSLAPGSAYKLKNSAAVFYITPDCAKRPFNKANVFFTYFTSWSDVKTVTAGELNNLKNDTLGFMPWGPKYDPKYGALVKIVSDPKVYLLLGDKKYWIISEDVFNALSYKWNWIEDIDEALLAKYQLGEEITDISKHPSYTLIKYKNSAKVYRLEPDPKDAAKQVKRYIKDEAAFNTLTFRWDRIVTIDSKETYADGETLTAPASVKKTDSGVYKFSLTLQQGDSGTEVTKLQEKLKALGYLSVEPTGTFGAKTKEAVVKLQQAYKLSPYPGVVGKATRDTLNGL</sequence>
<dbReference type="Gene3D" id="2.60.40.1220">
    <property type="match status" value="4"/>
</dbReference>
<evidence type="ECO:0000313" key="5">
    <source>
        <dbReference type="Proteomes" id="UP000178347"/>
    </source>
</evidence>
<dbReference type="EMBL" id="MFQN01000018">
    <property type="protein sequence ID" value="OGH74370.1"/>
    <property type="molecule type" value="Genomic_DNA"/>
</dbReference>
<gene>
    <name evidence="4" type="ORF">A3G00_04795</name>
</gene>
<feature type="region of interest" description="Disordered" evidence="2">
    <location>
        <begin position="2517"/>
        <end position="2543"/>
    </location>
</feature>
<dbReference type="SUPFAM" id="SSF47090">
    <property type="entry name" value="PGBD-like"/>
    <property type="match status" value="1"/>
</dbReference>
<dbReference type="PROSITE" id="PS50853">
    <property type="entry name" value="FN3"/>
    <property type="match status" value="1"/>
</dbReference>
<protein>
    <recommendedName>
        <fullName evidence="3">Fibronectin type-III domain-containing protein</fullName>
    </recommendedName>
</protein>
<feature type="region of interest" description="Disordered" evidence="2">
    <location>
        <begin position="2270"/>
        <end position="2292"/>
    </location>
</feature>
<name>A0A1F6MS67_9BACT</name>
<feature type="compositionally biased region" description="Gly residues" evidence="2">
    <location>
        <begin position="2531"/>
        <end position="2541"/>
    </location>
</feature>
<proteinExistence type="predicted"/>
<dbReference type="InterPro" id="IPR013783">
    <property type="entry name" value="Ig-like_fold"/>
</dbReference>
<dbReference type="STRING" id="1798692.A3G00_04795"/>
<dbReference type="Gene3D" id="2.60.40.10">
    <property type="entry name" value="Immunoglobulins"/>
    <property type="match status" value="1"/>
</dbReference>
<keyword evidence="1" id="KW-0732">Signal</keyword>
<evidence type="ECO:0000313" key="4">
    <source>
        <dbReference type="EMBL" id="OGH74370.1"/>
    </source>
</evidence>
<dbReference type="InterPro" id="IPR003961">
    <property type="entry name" value="FN3_dom"/>
</dbReference>
<dbReference type="Gene3D" id="1.10.101.10">
    <property type="entry name" value="PGBD-like superfamily/PGBD"/>
    <property type="match status" value="1"/>
</dbReference>
<dbReference type="InterPro" id="IPR036366">
    <property type="entry name" value="PGBDSf"/>
</dbReference>
<dbReference type="InterPro" id="IPR002477">
    <property type="entry name" value="Peptidoglycan-bd-like"/>
</dbReference>
<dbReference type="SUPFAM" id="SSF49452">
    <property type="entry name" value="Starch-binding domain-like"/>
    <property type="match status" value="1"/>
</dbReference>
<dbReference type="InterPro" id="IPR013784">
    <property type="entry name" value="Carb-bd-like_fold"/>
</dbReference>
<dbReference type="GO" id="GO:0030246">
    <property type="term" value="F:carbohydrate binding"/>
    <property type="evidence" value="ECO:0007669"/>
    <property type="project" value="InterPro"/>
</dbReference>
<dbReference type="InterPro" id="IPR036116">
    <property type="entry name" value="FN3_sf"/>
</dbReference>
<dbReference type="InterPro" id="IPR036365">
    <property type="entry name" value="PGBD-like_sf"/>
</dbReference>
<dbReference type="SUPFAM" id="SSF49265">
    <property type="entry name" value="Fibronectin type III"/>
    <property type="match status" value="1"/>
</dbReference>
<dbReference type="InterPro" id="IPR032812">
    <property type="entry name" value="SbsA_Ig"/>
</dbReference>
<feature type="compositionally biased region" description="Polar residues" evidence="2">
    <location>
        <begin position="2280"/>
        <end position="2292"/>
    </location>
</feature>
<feature type="compositionally biased region" description="Low complexity" evidence="2">
    <location>
        <begin position="2520"/>
        <end position="2530"/>
    </location>
</feature>
<dbReference type="Proteomes" id="UP000178347">
    <property type="component" value="Unassembled WGS sequence"/>
</dbReference>
<dbReference type="Pfam" id="PF13205">
    <property type="entry name" value="Big_5"/>
    <property type="match status" value="3"/>
</dbReference>
<comment type="caution">
    <text evidence="4">The sequence shown here is derived from an EMBL/GenBank/DDBJ whole genome shotgun (WGS) entry which is preliminary data.</text>
</comment>
<feature type="compositionally biased region" description="Low complexity" evidence="2">
    <location>
        <begin position="2270"/>
        <end position="2279"/>
    </location>
</feature>
<evidence type="ECO:0000256" key="2">
    <source>
        <dbReference type="SAM" id="MobiDB-lite"/>
    </source>
</evidence>
<reference evidence="4 5" key="1">
    <citation type="journal article" date="2016" name="Nat. Commun.">
        <title>Thousands of microbial genomes shed light on interconnected biogeochemical processes in an aquifer system.</title>
        <authorList>
            <person name="Anantharaman K."/>
            <person name="Brown C.T."/>
            <person name="Hug L.A."/>
            <person name="Sharon I."/>
            <person name="Castelle C.J."/>
            <person name="Probst A.J."/>
            <person name="Thomas B.C."/>
            <person name="Singh A."/>
            <person name="Wilkins M.J."/>
            <person name="Karaoz U."/>
            <person name="Brodie E.L."/>
            <person name="Williams K.H."/>
            <person name="Hubbard S.S."/>
            <person name="Banfield J.F."/>
        </authorList>
    </citation>
    <scope>NUCLEOTIDE SEQUENCE [LARGE SCALE GENOMIC DNA]</scope>
</reference>
<organism evidence="4 5">
    <name type="scientific">Candidatus Magasanikbacteria bacterium RIFCSPLOWO2_12_FULL_43_12</name>
    <dbReference type="NCBI Taxonomy" id="1798692"/>
    <lineage>
        <taxon>Bacteria</taxon>
        <taxon>Candidatus Magasanikiibacteriota</taxon>
    </lineage>
</organism>
<feature type="domain" description="Fibronectin type-III" evidence="3">
    <location>
        <begin position="2438"/>
        <end position="2530"/>
    </location>
</feature>
<evidence type="ECO:0000256" key="1">
    <source>
        <dbReference type="ARBA" id="ARBA00022729"/>
    </source>
</evidence>
<dbReference type="Pfam" id="PF01471">
    <property type="entry name" value="PG_binding_1"/>
    <property type="match status" value="1"/>
</dbReference>
<dbReference type="InterPro" id="IPR008969">
    <property type="entry name" value="CarboxyPept-like_regulatory"/>
</dbReference>
<dbReference type="InterPro" id="IPR014755">
    <property type="entry name" value="Cu-Rt/internalin_Ig-like"/>
</dbReference>
<dbReference type="SUPFAM" id="SSF49464">
    <property type="entry name" value="Carboxypeptidase regulatory domain-like"/>
    <property type="match status" value="3"/>
</dbReference>
<accession>A0A1F6MS67</accession>
<dbReference type="Gene3D" id="2.60.40.1120">
    <property type="entry name" value="Carboxypeptidase-like, regulatory domain"/>
    <property type="match status" value="4"/>
</dbReference>